<dbReference type="Proteomes" id="UP001480595">
    <property type="component" value="Unassembled WGS sequence"/>
</dbReference>
<comment type="subcellular location">
    <subcellularLocation>
        <location evidence="1">Membrane</location>
        <topology evidence="1">Multi-pass membrane protein</topology>
    </subcellularLocation>
</comment>
<dbReference type="EMBL" id="JAQQWL010000006">
    <property type="protein sequence ID" value="KAK8068788.1"/>
    <property type="molecule type" value="Genomic_DNA"/>
</dbReference>
<keyword evidence="7" id="KW-1185">Reference proteome</keyword>
<dbReference type="RefSeq" id="XP_066716082.1">
    <property type="nucleotide sequence ID" value="XM_066856813.1"/>
</dbReference>
<feature type="transmembrane region" description="Helical" evidence="5">
    <location>
        <begin position="265"/>
        <end position="283"/>
    </location>
</feature>
<evidence type="ECO:0000256" key="4">
    <source>
        <dbReference type="ARBA" id="ARBA00023136"/>
    </source>
</evidence>
<feature type="transmembrane region" description="Helical" evidence="5">
    <location>
        <begin position="222"/>
        <end position="244"/>
    </location>
</feature>
<keyword evidence="3 5" id="KW-1133">Transmembrane helix</keyword>
<evidence type="ECO:0000256" key="2">
    <source>
        <dbReference type="ARBA" id="ARBA00022692"/>
    </source>
</evidence>
<dbReference type="Pfam" id="PF02535">
    <property type="entry name" value="Zip"/>
    <property type="match status" value="2"/>
</dbReference>
<comment type="caution">
    <text evidence="6">The sequence shown here is derived from an EMBL/GenBank/DDBJ whole genome shotgun (WGS) entry which is preliminary data.</text>
</comment>
<evidence type="ECO:0000256" key="3">
    <source>
        <dbReference type="ARBA" id="ARBA00022989"/>
    </source>
</evidence>
<reference evidence="6 7" key="1">
    <citation type="submission" date="2023-01" db="EMBL/GenBank/DDBJ databases">
        <title>Analysis of 21 Apiospora genomes using comparative genomics revels a genus with tremendous synthesis potential of carbohydrate active enzymes and secondary metabolites.</title>
        <authorList>
            <person name="Sorensen T."/>
        </authorList>
    </citation>
    <scope>NUCLEOTIDE SEQUENCE [LARGE SCALE GENOMIC DNA]</scope>
    <source>
        <strain evidence="6 7">CBS 135458</strain>
    </source>
</reference>
<accession>A0ABR1VC57</accession>
<name>A0ABR1VC57_9PEZI</name>
<dbReference type="PANTHER" id="PTHR11040:SF44">
    <property type="entry name" value="PROTEIN ZNTC-RELATED"/>
    <property type="match status" value="1"/>
</dbReference>
<proteinExistence type="predicted"/>
<keyword evidence="2 5" id="KW-0812">Transmembrane</keyword>
<evidence type="ECO:0000256" key="5">
    <source>
        <dbReference type="SAM" id="Phobius"/>
    </source>
</evidence>
<organism evidence="6 7">
    <name type="scientific">Apiospora phragmitis</name>
    <dbReference type="NCBI Taxonomy" id="2905665"/>
    <lineage>
        <taxon>Eukaryota</taxon>
        <taxon>Fungi</taxon>
        <taxon>Dikarya</taxon>
        <taxon>Ascomycota</taxon>
        <taxon>Pezizomycotina</taxon>
        <taxon>Sordariomycetes</taxon>
        <taxon>Xylariomycetidae</taxon>
        <taxon>Amphisphaeriales</taxon>
        <taxon>Apiosporaceae</taxon>
        <taxon>Apiospora</taxon>
    </lineage>
</organism>
<keyword evidence="4 5" id="KW-0472">Membrane</keyword>
<protein>
    <submittedName>
        <fullName evidence="6">Zip-domain-containing protein</fullName>
    </submittedName>
</protein>
<feature type="transmembrane region" description="Helical" evidence="5">
    <location>
        <begin position="38"/>
        <end position="60"/>
    </location>
</feature>
<feature type="transmembrane region" description="Helical" evidence="5">
    <location>
        <begin position="101"/>
        <end position="127"/>
    </location>
</feature>
<evidence type="ECO:0000313" key="7">
    <source>
        <dbReference type="Proteomes" id="UP001480595"/>
    </source>
</evidence>
<gene>
    <name evidence="6" type="ORF">PG994_005404</name>
</gene>
<feature type="transmembrane region" description="Helical" evidence="5">
    <location>
        <begin position="72"/>
        <end position="95"/>
    </location>
</feature>
<evidence type="ECO:0000313" key="6">
    <source>
        <dbReference type="EMBL" id="KAK8068788.1"/>
    </source>
</evidence>
<dbReference type="PANTHER" id="PTHR11040">
    <property type="entry name" value="ZINC/IRON TRANSPORTER"/>
    <property type="match status" value="1"/>
</dbReference>
<feature type="transmembrane region" description="Helical" evidence="5">
    <location>
        <begin position="192"/>
        <end position="216"/>
    </location>
</feature>
<dbReference type="InterPro" id="IPR003689">
    <property type="entry name" value="ZIP"/>
</dbReference>
<dbReference type="GeneID" id="92089876"/>
<evidence type="ECO:0000256" key="1">
    <source>
        <dbReference type="ARBA" id="ARBA00004141"/>
    </source>
</evidence>
<sequence length="286" mass="30290">MGMVAAILVASAIGVYGPIVMRMRLPSTTNAFFTFVKQFGTGVVISTAFVHLFTHASLMFANKCLGDLDYEATPAVILMAGVFVSFIVDELVNIFVLESGILFHSLLIGLTLVVTGDSFFVTLALVIGFHQLFEGIALGSRIAELGLAKVHNSMVQVSRESSYGTVAGAGEETPLLGGSSQTQTEVSVKRKIALASGFAFVTPLGMMLGMAVLHRFNGNDPFTIVALGSLDAFSAGILVWTGVVEMWARDWLVDGEMANQNSVRTGLGLLGLVSGMTLMGILGKWA</sequence>